<dbReference type="AlphaFoldDB" id="A0A5B9MGT6"/>
<dbReference type="GO" id="GO:0008703">
    <property type="term" value="F:5-amino-6-(5-phosphoribosylamino)uracil reductase activity"/>
    <property type="evidence" value="ECO:0007669"/>
    <property type="project" value="InterPro"/>
</dbReference>
<dbReference type="PANTHER" id="PTHR38011:SF11">
    <property type="entry name" value="2,5-DIAMINO-6-RIBOSYLAMINO-4(3H)-PYRIMIDINONE 5'-PHOSPHATE REDUCTASE"/>
    <property type="match status" value="1"/>
</dbReference>
<gene>
    <name evidence="2" type="primary">folA</name>
    <name evidence="2" type="ORF">Mal15_41630</name>
</gene>
<name>A0A5B9MGT6_9BACT</name>
<dbReference type="PANTHER" id="PTHR38011">
    <property type="entry name" value="DIHYDROFOLATE REDUCTASE FAMILY PROTEIN (AFU_ORTHOLOGUE AFUA_8G06820)"/>
    <property type="match status" value="1"/>
</dbReference>
<keyword evidence="2" id="KW-0560">Oxidoreductase</keyword>
<protein>
    <submittedName>
        <fullName evidence="2">Dihydrofolate reductase</fullName>
        <ecNumber evidence="2">1.5.1.3</ecNumber>
    </submittedName>
</protein>
<dbReference type="KEGG" id="smam:Mal15_41630"/>
<dbReference type="EC" id="1.5.1.3" evidence="2"/>
<keyword evidence="3" id="KW-1185">Reference proteome</keyword>
<evidence type="ECO:0000313" key="3">
    <source>
        <dbReference type="Proteomes" id="UP000321353"/>
    </source>
</evidence>
<reference evidence="2 3" key="1">
    <citation type="submission" date="2019-02" db="EMBL/GenBank/DDBJ databases">
        <title>Planctomycetal bacteria perform biofilm scaping via a novel small molecule.</title>
        <authorList>
            <person name="Jeske O."/>
            <person name="Boedeker C."/>
            <person name="Wiegand S."/>
            <person name="Breitling P."/>
            <person name="Kallscheuer N."/>
            <person name="Jogler M."/>
            <person name="Rohde M."/>
            <person name="Petersen J."/>
            <person name="Medema M.H."/>
            <person name="Surup F."/>
            <person name="Jogler C."/>
        </authorList>
    </citation>
    <scope>NUCLEOTIDE SEQUENCE [LARGE SCALE GENOMIC DNA]</scope>
    <source>
        <strain evidence="2 3">Mal15</strain>
    </source>
</reference>
<dbReference type="GO" id="GO:0004146">
    <property type="term" value="F:dihydrofolate reductase activity"/>
    <property type="evidence" value="ECO:0007669"/>
    <property type="project" value="UniProtKB-EC"/>
</dbReference>
<dbReference type="Proteomes" id="UP000321353">
    <property type="component" value="Chromosome"/>
</dbReference>
<dbReference type="InterPro" id="IPR024072">
    <property type="entry name" value="DHFR-like_dom_sf"/>
</dbReference>
<feature type="domain" description="Bacterial bifunctional deaminase-reductase C-terminal" evidence="1">
    <location>
        <begin position="9"/>
        <end position="173"/>
    </location>
</feature>
<sequence>MAATASVYIATSLDGFIARTNGNLDWLDQASSTVSAGEDCGYAAFMESVDVLVMGKNTYEKVRTLGDWPYGETPVVVLSRHPADPSIELPPGVSFSSEEPEQLHRRLSGEGAKKLYVDGGITIQRFLSAGLIDELIITIIPVLLGEGIPLFGPLGNDIHLTHRNTTTYDCGFVQVTYAVAHGGRYS</sequence>
<accession>A0A5B9MGT6</accession>
<dbReference type="RefSeq" id="WP_147869390.1">
    <property type="nucleotide sequence ID" value="NZ_CP036264.1"/>
</dbReference>
<dbReference type="GO" id="GO:0009231">
    <property type="term" value="P:riboflavin biosynthetic process"/>
    <property type="evidence" value="ECO:0007669"/>
    <property type="project" value="InterPro"/>
</dbReference>
<evidence type="ECO:0000313" key="2">
    <source>
        <dbReference type="EMBL" id="QEG00094.1"/>
    </source>
</evidence>
<evidence type="ECO:0000259" key="1">
    <source>
        <dbReference type="Pfam" id="PF01872"/>
    </source>
</evidence>
<dbReference type="InterPro" id="IPR050765">
    <property type="entry name" value="Riboflavin_Biosynth_HTPR"/>
</dbReference>
<dbReference type="Pfam" id="PF01872">
    <property type="entry name" value="RibD_C"/>
    <property type="match status" value="1"/>
</dbReference>
<proteinExistence type="predicted"/>
<dbReference type="Gene3D" id="3.40.430.10">
    <property type="entry name" value="Dihydrofolate Reductase, subunit A"/>
    <property type="match status" value="1"/>
</dbReference>
<organism evidence="2 3">
    <name type="scientific">Stieleria maiorica</name>
    <dbReference type="NCBI Taxonomy" id="2795974"/>
    <lineage>
        <taxon>Bacteria</taxon>
        <taxon>Pseudomonadati</taxon>
        <taxon>Planctomycetota</taxon>
        <taxon>Planctomycetia</taxon>
        <taxon>Pirellulales</taxon>
        <taxon>Pirellulaceae</taxon>
        <taxon>Stieleria</taxon>
    </lineage>
</organism>
<dbReference type="EMBL" id="CP036264">
    <property type="protein sequence ID" value="QEG00094.1"/>
    <property type="molecule type" value="Genomic_DNA"/>
</dbReference>
<dbReference type="InterPro" id="IPR002734">
    <property type="entry name" value="RibDG_C"/>
</dbReference>
<dbReference type="SUPFAM" id="SSF53597">
    <property type="entry name" value="Dihydrofolate reductase-like"/>
    <property type="match status" value="1"/>
</dbReference>